<proteinExistence type="predicted"/>
<dbReference type="AlphaFoldDB" id="A0AA41G1Q9"/>
<feature type="domain" description="DUF7344" evidence="1">
    <location>
        <begin position="14"/>
        <end position="90"/>
    </location>
</feature>
<accession>A0AA41G1Q9</accession>
<reference evidence="2" key="1">
    <citation type="submission" date="2021-06" db="EMBL/GenBank/DDBJ databases">
        <title>New haloarchaea isolates fom saline soil.</title>
        <authorList>
            <person name="Duran-Viseras A."/>
            <person name="Sanchez-Porro C.S."/>
            <person name="Ventosa A."/>
        </authorList>
    </citation>
    <scope>NUCLEOTIDE SEQUENCE</scope>
    <source>
        <strain evidence="2">JCM 18369</strain>
    </source>
</reference>
<evidence type="ECO:0000259" key="1">
    <source>
        <dbReference type="Pfam" id="PF24035"/>
    </source>
</evidence>
<sequence length="90" mass="9741">MFDRAGLSASERSRLLASERRQTALSVLSETRCPVELEELAAAVAARESDSDDAESDRVATVATALHHNHLPRMADMGVVSYDPESGRVT</sequence>
<evidence type="ECO:0000313" key="2">
    <source>
        <dbReference type="EMBL" id="MBV0902795.1"/>
    </source>
</evidence>
<evidence type="ECO:0000313" key="3">
    <source>
        <dbReference type="Proteomes" id="UP001166304"/>
    </source>
</evidence>
<comment type="caution">
    <text evidence="2">The sequence shown here is derived from an EMBL/GenBank/DDBJ whole genome shotgun (WGS) entry which is preliminary data.</text>
</comment>
<organism evidence="2 3">
    <name type="scientific">Haloarcula salina</name>
    <dbReference type="NCBI Taxonomy" id="1429914"/>
    <lineage>
        <taxon>Archaea</taxon>
        <taxon>Methanobacteriati</taxon>
        <taxon>Methanobacteriota</taxon>
        <taxon>Stenosarchaea group</taxon>
        <taxon>Halobacteria</taxon>
        <taxon>Halobacteriales</taxon>
        <taxon>Haloarculaceae</taxon>
        <taxon>Haloarcula</taxon>
    </lineage>
</organism>
<dbReference type="EMBL" id="JAHQXE010000004">
    <property type="protein sequence ID" value="MBV0902795.1"/>
    <property type="molecule type" value="Genomic_DNA"/>
</dbReference>
<keyword evidence="3" id="KW-1185">Reference proteome</keyword>
<dbReference type="Pfam" id="PF24035">
    <property type="entry name" value="DUF7344"/>
    <property type="match status" value="1"/>
</dbReference>
<gene>
    <name evidence="2" type="ORF">KTS37_13455</name>
</gene>
<dbReference type="Proteomes" id="UP001166304">
    <property type="component" value="Unassembled WGS sequence"/>
</dbReference>
<protein>
    <recommendedName>
        <fullName evidence="1">DUF7344 domain-containing protein</fullName>
    </recommendedName>
</protein>
<name>A0AA41G1Q9_9EURY</name>
<dbReference type="InterPro" id="IPR055768">
    <property type="entry name" value="DUF7344"/>
</dbReference>